<dbReference type="Proteomes" id="UP000075606">
    <property type="component" value="Unassembled WGS sequence"/>
</dbReference>
<proteinExistence type="predicted"/>
<gene>
    <name evidence="5" type="ORF">AWW68_15605</name>
</gene>
<dbReference type="PANTHER" id="PTHR43309">
    <property type="entry name" value="5-OXOPROLINASE SUBUNIT C"/>
    <property type="match status" value="1"/>
</dbReference>
<evidence type="ECO:0000256" key="1">
    <source>
        <dbReference type="ARBA" id="ARBA00022741"/>
    </source>
</evidence>
<dbReference type="NCBIfam" id="TIGR00724">
    <property type="entry name" value="urea_amlyse_rel"/>
    <property type="match status" value="1"/>
</dbReference>
<keyword evidence="3" id="KW-0067">ATP-binding</keyword>
<keyword evidence="1" id="KW-0547">Nucleotide-binding</keyword>
<dbReference type="Gene3D" id="2.40.100.10">
    <property type="entry name" value="Cyclophilin-like"/>
    <property type="match status" value="1"/>
</dbReference>
<dbReference type="STRING" id="333140.AWW68_15605"/>
<name>A0A150X626_9BACT</name>
<dbReference type="PANTHER" id="PTHR43309:SF5">
    <property type="entry name" value="5-OXOPROLINASE SUBUNIT C"/>
    <property type="match status" value="1"/>
</dbReference>
<dbReference type="RefSeq" id="WP_068223494.1">
    <property type="nucleotide sequence ID" value="NZ_CP139724.1"/>
</dbReference>
<protein>
    <recommendedName>
        <fullName evidence="4">Carboxyltransferase domain-containing protein</fullName>
    </recommendedName>
</protein>
<dbReference type="SMART" id="SM00797">
    <property type="entry name" value="AHS2"/>
    <property type="match status" value="1"/>
</dbReference>
<dbReference type="Pfam" id="PF02626">
    <property type="entry name" value="CT_A_B"/>
    <property type="match status" value="1"/>
</dbReference>
<accession>A0A150X626</accession>
<keyword evidence="2" id="KW-0378">Hydrolase</keyword>
<organism evidence="5 6">
    <name type="scientific">Roseivirga spongicola</name>
    <dbReference type="NCBI Taxonomy" id="333140"/>
    <lineage>
        <taxon>Bacteria</taxon>
        <taxon>Pseudomonadati</taxon>
        <taxon>Bacteroidota</taxon>
        <taxon>Cytophagia</taxon>
        <taxon>Cytophagales</taxon>
        <taxon>Roseivirgaceae</taxon>
        <taxon>Roseivirga</taxon>
    </lineage>
</organism>
<evidence type="ECO:0000313" key="6">
    <source>
        <dbReference type="Proteomes" id="UP000075606"/>
    </source>
</evidence>
<reference evidence="5 6" key="1">
    <citation type="submission" date="2016-01" db="EMBL/GenBank/DDBJ databases">
        <title>Genome sequencing of Roseivirga spongicola UST030701-084.</title>
        <authorList>
            <person name="Selvaratnam C."/>
            <person name="Thevarajoo S."/>
            <person name="Goh K.M."/>
            <person name="Ee R."/>
            <person name="Chan K.-G."/>
            <person name="Chong C.S."/>
        </authorList>
    </citation>
    <scope>NUCLEOTIDE SEQUENCE [LARGE SCALE GENOMIC DNA]</scope>
    <source>
        <strain evidence="5 6">UST030701-084</strain>
    </source>
</reference>
<keyword evidence="6" id="KW-1185">Reference proteome</keyword>
<dbReference type="GO" id="GO:0016787">
    <property type="term" value="F:hydrolase activity"/>
    <property type="evidence" value="ECO:0007669"/>
    <property type="project" value="UniProtKB-KW"/>
</dbReference>
<dbReference type="GO" id="GO:0005524">
    <property type="term" value="F:ATP binding"/>
    <property type="evidence" value="ECO:0007669"/>
    <property type="project" value="UniProtKB-KW"/>
</dbReference>
<evidence type="ECO:0000259" key="4">
    <source>
        <dbReference type="SMART" id="SM00797"/>
    </source>
</evidence>
<evidence type="ECO:0000313" key="5">
    <source>
        <dbReference type="EMBL" id="KYG74082.1"/>
    </source>
</evidence>
<dbReference type="InterPro" id="IPR052708">
    <property type="entry name" value="PxpC"/>
</dbReference>
<sequence>MDNLFKIKILKPGLFSSLQDLGRVGHQDAGIPFSGAMDKEAHKIANELLDNPHATPTIEMTLCGAELEFEGVGQIAITGADMNAKLNDKPMPMYQTIDIKSRDRLSFHRVESGCRTYLAARGEWSGTEWLSSFSTISNLLKVDGIPEQLQSNQSIEIRTSNFIEQRTYPKTARPIYTSSYILRVVTGPEFEQFSIDQIQSFFDKVFEVSADSNRMGYRLKGAIKDYKPLREEISSGIVEGTVQVTSAGEPIILAADAQTTGGYPRIANVVTEDLSIVAQMKAGDEVRFMLVGLADL</sequence>
<comment type="caution">
    <text evidence="5">The sequence shown here is derived from an EMBL/GenBank/DDBJ whole genome shotgun (WGS) entry which is preliminary data.</text>
</comment>
<dbReference type="OrthoDB" id="9782422at2"/>
<evidence type="ECO:0000256" key="2">
    <source>
        <dbReference type="ARBA" id="ARBA00022801"/>
    </source>
</evidence>
<dbReference type="SUPFAM" id="SSF50891">
    <property type="entry name" value="Cyclophilin-like"/>
    <property type="match status" value="1"/>
</dbReference>
<dbReference type="EMBL" id="LRPC01000028">
    <property type="protein sequence ID" value="KYG74082.1"/>
    <property type="molecule type" value="Genomic_DNA"/>
</dbReference>
<dbReference type="InterPro" id="IPR029000">
    <property type="entry name" value="Cyclophilin-like_dom_sf"/>
</dbReference>
<dbReference type="InterPro" id="IPR003778">
    <property type="entry name" value="CT_A_B"/>
</dbReference>
<dbReference type="AlphaFoldDB" id="A0A150X626"/>
<feature type="domain" description="Carboxyltransferase" evidence="4">
    <location>
        <begin position="28"/>
        <end position="296"/>
    </location>
</feature>
<evidence type="ECO:0000256" key="3">
    <source>
        <dbReference type="ARBA" id="ARBA00022840"/>
    </source>
</evidence>